<evidence type="ECO:0000313" key="1">
    <source>
        <dbReference type="EMBL" id="KAG7344890.1"/>
    </source>
</evidence>
<gene>
    <name evidence="1" type="ORF">IV203_032421</name>
    <name evidence="2" type="ORF">IV203_032503</name>
</gene>
<evidence type="ECO:0000313" key="3">
    <source>
        <dbReference type="Proteomes" id="UP000693970"/>
    </source>
</evidence>
<keyword evidence="3" id="KW-1185">Reference proteome</keyword>
<reference evidence="2" key="1">
    <citation type="journal article" date="2021" name="Sci. Rep.">
        <title>Diploid genomic architecture of Nitzschia inconspicua, an elite biomass production diatom.</title>
        <authorList>
            <person name="Oliver A."/>
            <person name="Podell S."/>
            <person name="Pinowska A."/>
            <person name="Traller J.C."/>
            <person name="Smith S.R."/>
            <person name="McClure R."/>
            <person name="Beliaev A."/>
            <person name="Bohutskyi P."/>
            <person name="Hill E.A."/>
            <person name="Rabines A."/>
            <person name="Zheng H."/>
            <person name="Allen L.Z."/>
            <person name="Kuo A."/>
            <person name="Grigoriev I.V."/>
            <person name="Allen A.E."/>
            <person name="Hazlebeck D."/>
            <person name="Allen E.E."/>
        </authorList>
    </citation>
    <scope>NUCLEOTIDE SEQUENCE</scope>
    <source>
        <strain evidence="2">Hildebrandi</strain>
    </source>
</reference>
<evidence type="ECO:0000313" key="2">
    <source>
        <dbReference type="EMBL" id="KAG7344972.1"/>
    </source>
</evidence>
<reference evidence="2" key="2">
    <citation type="submission" date="2021-04" db="EMBL/GenBank/DDBJ databases">
        <authorList>
            <person name="Podell S."/>
        </authorList>
    </citation>
    <scope>NUCLEOTIDE SEQUENCE</scope>
    <source>
        <strain evidence="2">Hildebrandi</strain>
    </source>
</reference>
<dbReference type="AlphaFoldDB" id="A0A9K3KJR2"/>
<sequence length="120" mass="13764">MLLLITLVLDNTFRTCYEPWKRPTRLRKHKETISVRRFLGGGHRIDYKASAQKRTRPGRPTRVQLTQRMAEEDVGEEEDNEVRDPIVDLVSDTGEEDDELSSGAHMNVLVESLDAISEVE</sequence>
<name>A0A9K3KJR2_9STRA</name>
<comment type="caution">
    <text evidence="2">The sequence shown here is derived from an EMBL/GenBank/DDBJ whole genome shotgun (WGS) entry which is preliminary data.</text>
</comment>
<dbReference type="EMBL" id="JAGRRH010000022">
    <property type="protein sequence ID" value="KAG7344972.1"/>
    <property type="molecule type" value="Genomic_DNA"/>
</dbReference>
<protein>
    <submittedName>
        <fullName evidence="2">Uncharacterized protein</fullName>
    </submittedName>
</protein>
<organism evidence="2 3">
    <name type="scientific">Nitzschia inconspicua</name>
    <dbReference type="NCBI Taxonomy" id="303405"/>
    <lineage>
        <taxon>Eukaryota</taxon>
        <taxon>Sar</taxon>
        <taxon>Stramenopiles</taxon>
        <taxon>Ochrophyta</taxon>
        <taxon>Bacillariophyta</taxon>
        <taxon>Bacillariophyceae</taxon>
        <taxon>Bacillariophycidae</taxon>
        <taxon>Bacillariales</taxon>
        <taxon>Bacillariaceae</taxon>
        <taxon>Nitzschia</taxon>
    </lineage>
</organism>
<dbReference type="EMBL" id="JAGRRH010000022">
    <property type="protein sequence ID" value="KAG7344890.1"/>
    <property type="molecule type" value="Genomic_DNA"/>
</dbReference>
<dbReference type="Proteomes" id="UP000693970">
    <property type="component" value="Unassembled WGS sequence"/>
</dbReference>
<accession>A0A9K3KJR2</accession>
<proteinExistence type="predicted"/>